<reference evidence="5" key="1">
    <citation type="submission" date="2016-06" db="UniProtKB">
        <authorList>
            <consortium name="WormBaseParasite"/>
        </authorList>
    </citation>
    <scope>IDENTIFICATION</scope>
</reference>
<gene>
    <name evidence="3" type="ORF">SBAD_LOCUS8217</name>
</gene>
<feature type="region of interest" description="Disordered" evidence="1">
    <location>
        <begin position="30"/>
        <end position="50"/>
    </location>
</feature>
<feature type="region of interest" description="Disordered" evidence="1">
    <location>
        <begin position="155"/>
        <end position="233"/>
    </location>
</feature>
<proteinExistence type="predicted"/>
<evidence type="ECO:0000259" key="2">
    <source>
        <dbReference type="Pfam" id="PF12057"/>
    </source>
</evidence>
<protein>
    <submittedName>
        <fullName evidence="5">BAG6 domain-containing protein</fullName>
    </submittedName>
</protein>
<evidence type="ECO:0000313" key="3">
    <source>
        <dbReference type="EMBL" id="VDP15880.1"/>
    </source>
</evidence>
<dbReference type="EMBL" id="UZAM01011381">
    <property type="protein sequence ID" value="VDP15880.1"/>
    <property type="molecule type" value="Genomic_DNA"/>
</dbReference>
<dbReference type="OrthoDB" id="5861979at2759"/>
<organism evidence="5">
    <name type="scientific">Soboliphyme baturini</name>
    <dbReference type="NCBI Taxonomy" id="241478"/>
    <lineage>
        <taxon>Eukaryota</taxon>
        <taxon>Metazoa</taxon>
        <taxon>Ecdysozoa</taxon>
        <taxon>Nematoda</taxon>
        <taxon>Enoplea</taxon>
        <taxon>Dorylaimia</taxon>
        <taxon>Dioctophymatida</taxon>
        <taxon>Dioctophymatoidea</taxon>
        <taxon>Soboliphymatidae</taxon>
        <taxon>Soboliphyme</taxon>
    </lineage>
</organism>
<accession>A0A183IX72</accession>
<dbReference type="WBParaSite" id="SBAD_0000852601-mRNA-1">
    <property type="protein sequence ID" value="SBAD_0000852601-mRNA-1"/>
    <property type="gene ID" value="SBAD_0000852601"/>
</dbReference>
<dbReference type="Proteomes" id="UP000270296">
    <property type="component" value="Unassembled WGS sequence"/>
</dbReference>
<evidence type="ECO:0000313" key="4">
    <source>
        <dbReference type="Proteomes" id="UP000270296"/>
    </source>
</evidence>
<reference evidence="3 4" key="2">
    <citation type="submission" date="2018-11" db="EMBL/GenBank/DDBJ databases">
        <authorList>
            <consortium name="Pathogen Informatics"/>
        </authorList>
    </citation>
    <scope>NUCLEOTIDE SEQUENCE [LARGE SCALE GENOMIC DNA]</scope>
</reference>
<dbReference type="Pfam" id="PF12057">
    <property type="entry name" value="BAG6"/>
    <property type="match status" value="1"/>
</dbReference>
<feature type="compositionally biased region" description="Basic and acidic residues" evidence="1">
    <location>
        <begin position="164"/>
        <end position="179"/>
    </location>
</feature>
<dbReference type="AlphaFoldDB" id="A0A183IX72"/>
<feature type="compositionally biased region" description="Basic and acidic residues" evidence="1">
    <location>
        <begin position="186"/>
        <end position="204"/>
    </location>
</feature>
<keyword evidence="4" id="KW-1185">Reference proteome</keyword>
<sequence>MSSLTSVLLELDDKTVHLVGRAPPIAAPLIDGQGQNVHATGGIGSTGTVHPQQDRRELHQHGIFVGSVSVPRTNLSTDDIIACLRRALNRIGGIGQNAQITSSEAQNGEIVEVHVRLSGENSIAMDSPSRSRLNYVKDILRHVNNMLQNLEGDIDTVSSPLTSEKAEKTDDTTKPKPEITDIALTENDKKTDDASNGNKLEEAHSQSPSSRSAIAASNDYTESNTSAGRFNIRHASPSDLSEVMRELALTEERLKPHVQRYTEIMAADKCYSENDPEARVDSKLFQVVQIVLHKMAHIYHAISDLNIHFCQKPPRKLYPQLVLEAGNDGSTHQAEAQITLGFQRRPVSDGSAAVTATAAGNDAAPTATTTTNVSGTISSVAISSVTSGAGDSNVPLVSNQETGQAAAKAAQPASDITVGGVPQCEETQVPAKDLTSDHQRTEAAGSGNEAVVHEVSDEIRCSAQLAPQVLEQLMHGVANATCGLVLGNIEIEADLSAGRPPDIVSSNHRQRHSGADNIWPIPVVRTDQVSVGPPITFSSNVRVAFPTSNVIPMSMSHGGRQQRGPVYIAPNLAGTSINSPSNQEVILLSPHQAQQLPLFMVDPFLPCPSRHFDQRNRRISRPYRETETTVSNQYIVFCWTLVALPLNLHKFQSVFDC</sequence>
<evidence type="ECO:0000256" key="1">
    <source>
        <dbReference type="SAM" id="MobiDB-lite"/>
    </source>
</evidence>
<name>A0A183IX72_9BILA</name>
<evidence type="ECO:0000313" key="5">
    <source>
        <dbReference type="WBParaSite" id="SBAD_0000852601-mRNA-1"/>
    </source>
</evidence>
<dbReference type="InterPro" id="IPR021925">
    <property type="entry name" value="BAG6"/>
</dbReference>
<feature type="compositionally biased region" description="Polar residues" evidence="1">
    <location>
        <begin position="218"/>
        <end position="228"/>
    </location>
</feature>
<feature type="domain" description="Large proline-rich protein BAG6" evidence="2">
    <location>
        <begin position="240"/>
        <end position="319"/>
    </location>
</feature>